<evidence type="ECO:0000256" key="1">
    <source>
        <dbReference type="ARBA" id="ARBA00013081"/>
    </source>
</evidence>
<dbReference type="EMBL" id="JBFXLU010000040">
    <property type="protein sequence ID" value="KAL2849949.1"/>
    <property type="molecule type" value="Genomic_DNA"/>
</dbReference>
<evidence type="ECO:0000256" key="2">
    <source>
        <dbReference type="ARBA" id="ARBA00022723"/>
    </source>
</evidence>
<gene>
    <name evidence="8" type="ORF">BJY01DRAFT_233457</name>
</gene>
<keyword evidence="4" id="KW-0904">Protein phosphatase</keyword>
<dbReference type="InterPro" id="IPR006186">
    <property type="entry name" value="Ser/Thr-sp_prot-phosphatase"/>
</dbReference>
<keyword evidence="9" id="KW-1185">Reference proteome</keyword>
<dbReference type="Pfam" id="PF16891">
    <property type="entry name" value="STPPase_N"/>
    <property type="match status" value="1"/>
</dbReference>
<keyword evidence="3" id="KW-0378">Hydrolase</keyword>
<proteinExistence type="predicted"/>
<comment type="caution">
    <text evidence="8">The sequence shown here is derived from an EMBL/GenBank/DDBJ whole genome shotgun (WGS) entry which is preliminary data.</text>
</comment>
<evidence type="ECO:0000313" key="9">
    <source>
        <dbReference type="Proteomes" id="UP001610446"/>
    </source>
</evidence>
<feature type="domain" description="Serine/threonine specific protein phosphatases" evidence="7">
    <location>
        <begin position="20"/>
        <end position="290"/>
    </location>
</feature>
<dbReference type="InterPro" id="IPR004843">
    <property type="entry name" value="Calcineurin-like_PHP"/>
</dbReference>
<dbReference type="PRINTS" id="PR00114">
    <property type="entry name" value="STPHPHTASE"/>
</dbReference>
<dbReference type="SMART" id="SM00156">
    <property type="entry name" value="PP2Ac"/>
    <property type="match status" value="1"/>
</dbReference>
<evidence type="ECO:0000256" key="6">
    <source>
        <dbReference type="SAM" id="MobiDB-lite"/>
    </source>
</evidence>
<protein>
    <recommendedName>
        <fullName evidence="1">protein-serine/threonine phosphatase</fullName>
        <ecNumber evidence="1">3.1.3.16</ecNumber>
    </recommendedName>
</protein>
<evidence type="ECO:0000256" key="5">
    <source>
        <dbReference type="ARBA" id="ARBA00023211"/>
    </source>
</evidence>
<evidence type="ECO:0000259" key="7">
    <source>
        <dbReference type="SMART" id="SM00156"/>
    </source>
</evidence>
<feature type="region of interest" description="Disordered" evidence="6">
    <location>
        <begin position="290"/>
        <end position="310"/>
    </location>
</feature>
<keyword evidence="2" id="KW-0479">Metal-binding</keyword>
<evidence type="ECO:0000256" key="3">
    <source>
        <dbReference type="ARBA" id="ARBA00022801"/>
    </source>
</evidence>
<dbReference type="Pfam" id="PF00149">
    <property type="entry name" value="Metallophos"/>
    <property type="match status" value="1"/>
</dbReference>
<dbReference type="PANTHER" id="PTHR11668">
    <property type="entry name" value="SERINE/THREONINE PROTEIN PHOSPHATASE"/>
    <property type="match status" value="1"/>
</dbReference>
<name>A0ABR4KCD4_9EURO</name>
<dbReference type="Gene3D" id="3.60.21.10">
    <property type="match status" value="1"/>
</dbReference>
<dbReference type="EC" id="3.1.3.16" evidence="1"/>
<dbReference type="InterPro" id="IPR029052">
    <property type="entry name" value="Metallo-depent_PP-like"/>
</dbReference>
<dbReference type="InterPro" id="IPR031675">
    <property type="entry name" value="STPPase_N"/>
</dbReference>
<dbReference type="Proteomes" id="UP001610446">
    <property type="component" value="Unassembled WGS sequence"/>
</dbReference>
<dbReference type="SUPFAM" id="SSF56300">
    <property type="entry name" value="Metallo-dependent phosphatases"/>
    <property type="match status" value="1"/>
</dbReference>
<feature type="compositionally biased region" description="Basic and acidic residues" evidence="6">
    <location>
        <begin position="300"/>
        <end position="310"/>
    </location>
</feature>
<evidence type="ECO:0000256" key="4">
    <source>
        <dbReference type="ARBA" id="ARBA00022912"/>
    </source>
</evidence>
<evidence type="ECO:0000313" key="8">
    <source>
        <dbReference type="EMBL" id="KAL2849949.1"/>
    </source>
</evidence>
<organism evidence="8 9">
    <name type="scientific">Aspergillus pseudoustus</name>
    <dbReference type="NCBI Taxonomy" id="1810923"/>
    <lineage>
        <taxon>Eukaryota</taxon>
        <taxon>Fungi</taxon>
        <taxon>Dikarya</taxon>
        <taxon>Ascomycota</taxon>
        <taxon>Pezizomycotina</taxon>
        <taxon>Eurotiomycetes</taxon>
        <taxon>Eurotiomycetidae</taxon>
        <taxon>Eurotiales</taxon>
        <taxon>Aspergillaceae</taxon>
        <taxon>Aspergillus</taxon>
        <taxon>Aspergillus subgen. Nidulantes</taxon>
    </lineage>
</organism>
<sequence length="310" mass="35077">MISRLLQAGRVPKTFDSFCLEPSEITRIASAASDILLAEPTLLELSAPIKIVGDIYGQYTELLRLFDLCGGPSTTNYLFLGNYVDHGRQSLETILLLLCYKLKYPETFFLLRGHHECASVNRTLFFYQECRYRSNKSVWKPLNATLNCLPIAAVLSRKTFCVHGGLSPSLSNLDDIRAIARPTDVPDIGLLCDLLWSDPVDMEEEWSENHRGVSYYFNRTVTQAFLERNGLDMICRGHEVVEAGYKFLFDKSLVTIFSAPDHCDENENSAAVMSVSVDLSYSFETMAPERRAMRKRHGDRIRDKGDHPSS</sequence>
<accession>A0ABR4KCD4</accession>
<keyword evidence="5" id="KW-0464">Manganese</keyword>
<reference evidence="8 9" key="1">
    <citation type="submission" date="2024-07" db="EMBL/GenBank/DDBJ databases">
        <title>Section-level genome sequencing and comparative genomics of Aspergillus sections Usti and Cavernicolus.</title>
        <authorList>
            <consortium name="Lawrence Berkeley National Laboratory"/>
            <person name="Nybo J.L."/>
            <person name="Vesth T.C."/>
            <person name="Theobald S."/>
            <person name="Frisvad J.C."/>
            <person name="Larsen T.O."/>
            <person name="Kjaerboelling I."/>
            <person name="Rothschild-Mancinelli K."/>
            <person name="Lyhne E.K."/>
            <person name="Kogle M.E."/>
            <person name="Barry K."/>
            <person name="Clum A."/>
            <person name="Na H."/>
            <person name="Ledsgaard L."/>
            <person name="Lin J."/>
            <person name="Lipzen A."/>
            <person name="Kuo A."/>
            <person name="Riley R."/>
            <person name="Mondo S."/>
            <person name="Labutti K."/>
            <person name="Haridas S."/>
            <person name="Pangalinan J."/>
            <person name="Salamov A.A."/>
            <person name="Simmons B.A."/>
            <person name="Magnuson J.K."/>
            <person name="Chen J."/>
            <person name="Drula E."/>
            <person name="Henrissat B."/>
            <person name="Wiebenga A."/>
            <person name="Lubbers R.J."/>
            <person name="Gomes A.C."/>
            <person name="Makela M.R."/>
            <person name="Stajich J."/>
            <person name="Grigoriev I.V."/>
            <person name="Mortensen U.H."/>
            <person name="De Vries R.P."/>
            <person name="Baker S.E."/>
            <person name="Andersen M.R."/>
        </authorList>
    </citation>
    <scope>NUCLEOTIDE SEQUENCE [LARGE SCALE GENOMIC DNA]</scope>
    <source>
        <strain evidence="8 9">CBS 123904</strain>
    </source>
</reference>
<dbReference type="InterPro" id="IPR050341">
    <property type="entry name" value="PP1_catalytic_subunit"/>
</dbReference>
<dbReference type="PANTHER" id="PTHR11668:SF484">
    <property type="entry name" value="SERINE_THREONINE-PROTEIN PHOSPHATASE PP-Z1-RELATED"/>
    <property type="match status" value="1"/>
</dbReference>